<gene>
    <name evidence="3" type="ORF">ACFPZN_45705</name>
</gene>
<dbReference type="EC" id="3.5.-.-" evidence="3"/>
<dbReference type="InterPro" id="IPR035490">
    <property type="entry name" value="GlmS/FrlB_SIS"/>
</dbReference>
<protein>
    <submittedName>
        <fullName evidence="3">SIS domain-containing protein</fullName>
        <ecNumber evidence="3">3.5.-.-</ecNumber>
    </submittedName>
</protein>
<evidence type="ECO:0000313" key="3">
    <source>
        <dbReference type="EMBL" id="MFC5752956.1"/>
    </source>
</evidence>
<dbReference type="PANTHER" id="PTHR10937">
    <property type="entry name" value="GLUCOSAMINE--FRUCTOSE-6-PHOSPHATE AMINOTRANSFERASE, ISOMERIZING"/>
    <property type="match status" value="1"/>
</dbReference>
<dbReference type="PANTHER" id="PTHR10937:SF8">
    <property type="entry name" value="AMINOTRANSFERASE-RELATED"/>
    <property type="match status" value="1"/>
</dbReference>
<organism evidence="3 4">
    <name type="scientific">Actinomadura rugatobispora</name>
    <dbReference type="NCBI Taxonomy" id="1994"/>
    <lineage>
        <taxon>Bacteria</taxon>
        <taxon>Bacillati</taxon>
        <taxon>Actinomycetota</taxon>
        <taxon>Actinomycetes</taxon>
        <taxon>Streptosporangiales</taxon>
        <taxon>Thermomonosporaceae</taxon>
        <taxon>Actinomadura</taxon>
    </lineage>
</organism>
<dbReference type="InterPro" id="IPR035466">
    <property type="entry name" value="GlmS/AgaS_SIS"/>
</dbReference>
<dbReference type="CDD" id="cd05009">
    <property type="entry name" value="SIS_GlmS_GlmD_2"/>
    <property type="match status" value="1"/>
</dbReference>
<evidence type="ECO:0000256" key="1">
    <source>
        <dbReference type="ARBA" id="ARBA00022737"/>
    </source>
</evidence>
<proteinExistence type="predicted"/>
<accession>A0ABW1AEK0</accession>
<dbReference type="InterPro" id="IPR001347">
    <property type="entry name" value="SIS_dom"/>
</dbReference>
<dbReference type="RefSeq" id="WP_378289479.1">
    <property type="nucleotide sequence ID" value="NZ_JBHSON010000100.1"/>
</dbReference>
<dbReference type="GO" id="GO:0016787">
    <property type="term" value="F:hydrolase activity"/>
    <property type="evidence" value="ECO:0007669"/>
    <property type="project" value="UniProtKB-KW"/>
</dbReference>
<name>A0ABW1AEK0_9ACTN</name>
<feature type="domain" description="SIS" evidence="2">
    <location>
        <begin position="34"/>
        <end position="174"/>
    </location>
</feature>
<dbReference type="Proteomes" id="UP001596074">
    <property type="component" value="Unassembled WGS sequence"/>
</dbReference>
<evidence type="ECO:0000313" key="4">
    <source>
        <dbReference type="Proteomes" id="UP001596074"/>
    </source>
</evidence>
<dbReference type="InterPro" id="IPR046348">
    <property type="entry name" value="SIS_dom_sf"/>
</dbReference>
<sequence length="352" mass="36277">MTTTGPTRMRTEIGQQPEALRRTIDGLLPRRPEIAALARESRQVLFIARGSSDNAAVYGRYLVESHAGRLGTLAAPSIATAYGRRLDLSGVLAVAISQSGKTEEIVETLDWAAGCGARTVAITNGASSPLAEAAEVALVTDAGEELAVPATKTYTTQLAALAVLGLGLGPGEGADADDLRRVPDEVGRLIALTEASEELPAIAAELAEVQGAVVSGRGIAFGTALELALKIKEACYLHAMGLSYADLLHGPIAVVDDRTPALLVAAESGPTLQGTIALAHRVRGAGARAYGVGGGRGLAEACSRSLPGPSLPEWVAPLGLIVPGQILVERLARELGVDPDVPRGLNKVTQTD</sequence>
<dbReference type="PROSITE" id="PS51464">
    <property type="entry name" value="SIS"/>
    <property type="match status" value="2"/>
</dbReference>
<dbReference type="EMBL" id="JBHSON010000100">
    <property type="protein sequence ID" value="MFC5752956.1"/>
    <property type="molecule type" value="Genomic_DNA"/>
</dbReference>
<dbReference type="SUPFAM" id="SSF53697">
    <property type="entry name" value="SIS domain"/>
    <property type="match status" value="1"/>
</dbReference>
<keyword evidence="3" id="KW-0378">Hydrolase</keyword>
<comment type="caution">
    <text evidence="3">The sequence shown here is derived from an EMBL/GenBank/DDBJ whole genome shotgun (WGS) entry which is preliminary data.</text>
</comment>
<dbReference type="CDD" id="cd05008">
    <property type="entry name" value="SIS_GlmS_GlmD_1"/>
    <property type="match status" value="1"/>
</dbReference>
<keyword evidence="4" id="KW-1185">Reference proteome</keyword>
<dbReference type="Pfam" id="PF01380">
    <property type="entry name" value="SIS"/>
    <property type="match status" value="1"/>
</dbReference>
<feature type="domain" description="SIS" evidence="2">
    <location>
        <begin position="202"/>
        <end position="337"/>
    </location>
</feature>
<dbReference type="Gene3D" id="3.40.50.10490">
    <property type="entry name" value="Glucose-6-phosphate isomerase like protein, domain 1"/>
    <property type="match status" value="2"/>
</dbReference>
<reference evidence="4" key="1">
    <citation type="journal article" date="2019" name="Int. J. Syst. Evol. Microbiol.">
        <title>The Global Catalogue of Microorganisms (GCM) 10K type strain sequencing project: providing services to taxonomists for standard genome sequencing and annotation.</title>
        <authorList>
            <consortium name="The Broad Institute Genomics Platform"/>
            <consortium name="The Broad Institute Genome Sequencing Center for Infectious Disease"/>
            <person name="Wu L."/>
            <person name="Ma J."/>
        </authorList>
    </citation>
    <scope>NUCLEOTIDE SEQUENCE [LARGE SCALE GENOMIC DNA]</scope>
    <source>
        <strain evidence="4">KCTC 42087</strain>
    </source>
</reference>
<evidence type="ECO:0000259" key="2">
    <source>
        <dbReference type="PROSITE" id="PS51464"/>
    </source>
</evidence>
<keyword evidence="1" id="KW-0677">Repeat</keyword>